<dbReference type="PROSITE" id="PS50062">
    <property type="entry name" value="BCL2_FAMILY"/>
    <property type="match status" value="1"/>
</dbReference>
<dbReference type="OrthoDB" id="6021377at2759"/>
<dbReference type="InterPro" id="IPR036834">
    <property type="entry name" value="Bcl-2-like_sf"/>
</dbReference>
<dbReference type="GeneID" id="136810962"/>
<comment type="similarity">
    <text evidence="1">Belongs to the Bcl-2 family.</text>
</comment>
<feature type="region of interest" description="Disordered" evidence="3">
    <location>
        <begin position="1"/>
        <end position="35"/>
    </location>
</feature>
<dbReference type="InterPro" id="IPR046371">
    <property type="entry name" value="Bcl-2_BH1-3"/>
</dbReference>
<dbReference type="AlphaFoldDB" id="A0A7M5WJ94"/>
<dbReference type="InterPro" id="IPR002475">
    <property type="entry name" value="Bcl2-like"/>
</dbReference>
<dbReference type="PRINTS" id="PR01862">
    <property type="entry name" value="BCL2FAMILY"/>
</dbReference>
<evidence type="ECO:0000259" key="4">
    <source>
        <dbReference type="SMART" id="SM00337"/>
    </source>
</evidence>
<keyword evidence="2" id="KW-0053">Apoptosis</keyword>
<dbReference type="Gene3D" id="1.10.437.10">
    <property type="entry name" value="Blc2-like"/>
    <property type="match status" value="1"/>
</dbReference>
<feature type="domain" description="Bcl-2 Bcl-2 homology region 1-3" evidence="4">
    <location>
        <begin position="138"/>
        <end position="236"/>
    </location>
</feature>
<dbReference type="Pfam" id="PF00452">
    <property type="entry name" value="Bcl-2"/>
    <property type="match status" value="1"/>
</dbReference>
<protein>
    <recommendedName>
        <fullName evidence="4">Bcl-2 Bcl-2 homology region 1-3 domain-containing protein</fullName>
    </recommendedName>
</protein>
<dbReference type="PANTHER" id="PTHR11256">
    <property type="entry name" value="BCL-2 RELATED"/>
    <property type="match status" value="1"/>
</dbReference>
<evidence type="ECO:0000256" key="2">
    <source>
        <dbReference type="ARBA" id="ARBA00022703"/>
    </source>
</evidence>
<sequence length="278" mass="31927">MPLTIEDEGAPLTPPTSITPEPPSPSPSIRERRLQDRNNKEFIRRLANDYIHFKIHGPNSHTQDMEVFQDSNQSLLSPRSPRVNRFQSTSTGAYSERSSVSDSNNNMVHSPTLSEPSDDVIDDQISNQEPFRKASRVLRKVSVELERSNSAFFENVCEDLSLNNTDARTAFRNVSDRVLDRDSLNWGRVVSVFTFGGKLAEWFWNSHQEERIDEVEEWLAESLSSKESWIEENGGWEYFAEKFEKDREKDDTNFNWLKPGLLMCVGVSLAAIFSMKMQ</sequence>
<keyword evidence="6" id="KW-1185">Reference proteome</keyword>
<dbReference type="CDD" id="cd06845">
    <property type="entry name" value="Bcl-2_like"/>
    <property type="match status" value="1"/>
</dbReference>
<evidence type="ECO:0000313" key="5">
    <source>
        <dbReference type="EnsemblMetazoa" id="CLYHEMP003924.1"/>
    </source>
</evidence>
<dbReference type="RefSeq" id="XP_066923657.1">
    <property type="nucleotide sequence ID" value="XM_067067556.1"/>
</dbReference>
<dbReference type="GO" id="GO:0097192">
    <property type="term" value="P:extrinsic apoptotic signaling pathway in absence of ligand"/>
    <property type="evidence" value="ECO:0007669"/>
    <property type="project" value="TreeGrafter"/>
</dbReference>
<dbReference type="InterPro" id="IPR026298">
    <property type="entry name" value="Bcl-2_fam"/>
</dbReference>
<proteinExistence type="inferred from homology"/>
<feature type="compositionally biased region" description="Polar residues" evidence="3">
    <location>
        <begin position="85"/>
        <end position="115"/>
    </location>
</feature>
<dbReference type="Proteomes" id="UP000594262">
    <property type="component" value="Unplaced"/>
</dbReference>
<accession>A0A7M5WJ94</accession>
<feature type="region of interest" description="Disordered" evidence="3">
    <location>
        <begin position="73"/>
        <end position="120"/>
    </location>
</feature>
<dbReference type="EnsemblMetazoa" id="CLYHEMT003924.1">
    <property type="protein sequence ID" value="CLYHEMP003924.1"/>
    <property type="gene ID" value="CLYHEMG003924"/>
</dbReference>
<dbReference type="GO" id="GO:0008630">
    <property type="term" value="P:intrinsic apoptotic signaling pathway in response to DNA damage"/>
    <property type="evidence" value="ECO:0007669"/>
    <property type="project" value="TreeGrafter"/>
</dbReference>
<dbReference type="GO" id="GO:0042981">
    <property type="term" value="P:regulation of apoptotic process"/>
    <property type="evidence" value="ECO:0007669"/>
    <property type="project" value="InterPro"/>
</dbReference>
<dbReference type="SUPFAM" id="SSF56854">
    <property type="entry name" value="Bcl-2 inhibitors of programmed cell death"/>
    <property type="match status" value="1"/>
</dbReference>
<dbReference type="GO" id="GO:0001836">
    <property type="term" value="P:release of cytochrome c from mitochondria"/>
    <property type="evidence" value="ECO:0007669"/>
    <property type="project" value="TreeGrafter"/>
</dbReference>
<name>A0A7M5WJ94_9CNID</name>
<evidence type="ECO:0000256" key="1">
    <source>
        <dbReference type="ARBA" id="ARBA00009458"/>
    </source>
</evidence>
<dbReference type="GO" id="GO:0005741">
    <property type="term" value="C:mitochondrial outer membrane"/>
    <property type="evidence" value="ECO:0007669"/>
    <property type="project" value="TreeGrafter"/>
</dbReference>
<evidence type="ECO:0000256" key="3">
    <source>
        <dbReference type="SAM" id="MobiDB-lite"/>
    </source>
</evidence>
<organism evidence="5 6">
    <name type="scientific">Clytia hemisphaerica</name>
    <dbReference type="NCBI Taxonomy" id="252671"/>
    <lineage>
        <taxon>Eukaryota</taxon>
        <taxon>Metazoa</taxon>
        <taxon>Cnidaria</taxon>
        <taxon>Hydrozoa</taxon>
        <taxon>Hydroidolina</taxon>
        <taxon>Leptothecata</taxon>
        <taxon>Obeliida</taxon>
        <taxon>Clytiidae</taxon>
        <taxon>Clytia</taxon>
    </lineage>
</organism>
<dbReference type="SMART" id="SM00337">
    <property type="entry name" value="BCL"/>
    <property type="match status" value="1"/>
</dbReference>
<dbReference type="GO" id="GO:0051400">
    <property type="term" value="F:BH domain binding"/>
    <property type="evidence" value="ECO:0007669"/>
    <property type="project" value="TreeGrafter"/>
</dbReference>
<evidence type="ECO:0000313" key="6">
    <source>
        <dbReference type="Proteomes" id="UP000594262"/>
    </source>
</evidence>
<reference evidence="5" key="1">
    <citation type="submission" date="2021-01" db="UniProtKB">
        <authorList>
            <consortium name="EnsemblMetazoa"/>
        </authorList>
    </citation>
    <scope>IDENTIFICATION</scope>
</reference>